<dbReference type="EC" id="1.1.1.100" evidence="4"/>
<dbReference type="RefSeq" id="WP_254167867.1">
    <property type="nucleotide sequence ID" value="NZ_JAHESF010000028.1"/>
</dbReference>
<dbReference type="Gene3D" id="3.40.50.720">
    <property type="entry name" value="NAD(P)-binding Rossmann-like Domain"/>
    <property type="match status" value="1"/>
</dbReference>
<evidence type="ECO:0000256" key="2">
    <source>
        <dbReference type="ARBA" id="ARBA00023002"/>
    </source>
</evidence>
<evidence type="ECO:0000259" key="3">
    <source>
        <dbReference type="SMART" id="SM00822"/>
    </source>
</evidence>
<accession>A0AAP2GQ27</accession>
<evidence type="ECO:0000313" key="4">
    <source>
        <dbReference type="EMBL" id="MBT1699728.1"/>
    </source>
</evidence>
<protein>
    <submittedName>
        <fullName evidence="4">3-oxoacyl-ACP reductase FabG</fullName>
        <ecNumber evidence="4">1.1.1.100</ecNumber>
    </submittedName>
</protein>
<dbReference type="InterPro" id="IPR050259">
    <property type="entry name" value="SDR"/>
</dbReference>
<dbReference type="SMART" id="SM00822">
    <property type="entry name" value="PKS_KR"/>
    <property type="match status" value="1"/>
</dbReference>
<keyword evidence="2 4" id="KW-0560">Oxidoreductase</keyword>
<dbReference type="NCBIfam" id="NF009466">
    <property type="entry name" value="PRK12826.1-2"/>
    <property type="match status" value="1"/>
</dbReference>
<dbReference type="FunFam" id="3.40.50.720:FF:000173">
    <property type="entry name" value="3-oxoacyl-[acyl-carrier protein] reductase"/>
    <property type="match status" value="1"/>
</dbReference>
<dbReference type="EMBL" id="JAHESF010000028">
    <property type="protein sequence ID" value="MBT1699728.1"/>
    <property type="molecule type" value="Genomic_DNA"/>
</dbReference>
<gene>
    <name evidence="4" type="primary">fabG</name>
    <name evidence="4" type="ORF">KK083_22770</name>
</gene>
<name>A0AAP2GQ27_9BACT</name>
<comment type="similarity">
    <text evidence="1">Belongs to the short-chain dehydrogenases/reductases (SDR) family.</text>
</comment>
<comment type="caution">
    <text evidence="4">The sequence shown here is derived from an EMBL/GenBank/DDBJ whole genome shotgun (WGS) entry which is preliminary data.</text>
</comment>
<dbReference type="AlphaFoldDB" id="A0AAP2GQ27"/>
<dbReference type="PANTHER" id="PTHR42879:SF2">
    <property type="entry name" value="3-OXOACYL-[ACYL-CARRIER-PROTEIN] REDUCTASE FABG"/>
    <property type="match status" value="1"/>
</dbReference>
<proteinExistence type="inferred from homology"/>
<dbReference type="GO" id="GO:0004316">
    <property type="term" value="F:3-oxoacyl-[acyl-carrier-protein] reductase (NADPH) activity"/>
    <property type="evidence" value="ECO:0007669"/>
    <property type="project" value="UniProtKB-EC"/>
</dbReference>
<organism evidence="4 5">
    <name type="scientific">Chryseosolibacter histidini</name>
    <dbReference type="NCBI Taxonomy" id="2782349"/>
    <lineage>
        <taxon>Bacteria</taxon>
        <taxon>Pseudomonadati</taxon>
        <taxon>Bacteroidota</taxon>
        <taxon>Cytophagia</taxon>
        <taxon>Cytophagales</taxon>
        <taxon>Chryseotaleaceae</taxon>
        <taxon>Chryseosolibacter</taxon>
    </lineage>
</organism>
<dbReference type="PRINTS" id="PR00081">
    <property type="entry name" value="GDHRDH"/>
</dbReference>
<keyword evidence="5" id="KW-1185">Reference proteome</keyword>
<dbReference type="PRINTS" id="PR00080">
    <property type="entry name" value="SDRFAMILY"/>
</dbReference>
<dbReference type="NCBIfam" id="NF004200">
    <property type="entry name" value="PRK05653.1-5"/>
    <property type="match status" value="1"/>
</dbReference>
<dbReference type="Pfam" id="PF13561">
    <property type="entry name" value="adh_short_C2"/>
    <property type="match status" value="1"/>
</dbReference>
<evidence type="ECO:0000313" key="5">
    <source>
        <dbReference type="Proteomes" id="UP001319200"/>
    </source>
</evidence>
<dbReference type="Proteomes" id="UP001319200">
    <property type="component" value="Unassembled WGS sequence"/>
</dbReference>
<dbReference type="SUPFAM" id="SSF51735">
    <property type="entry name" value="NAD(P)-binding Rossmann-fold domains"/>
    <property type="match status" value="1"/>
</dbReference>
<dbReference type="InterPro" id="IPR036291">
    <property type="entry name" value="NAD(P)-bd_dom_sf"/>
</dbReference>
<feature type="domain" description="Ketoreductase" evidence="3">
    <location>
        <begin position="2"/>
        <end position="189"/>
    </location>
</feature>
<sequence length="242" mass="26282">MKYALVTGGSRGIGRAVCLKLAEQGYNILINYKSNETEAQRTLELVREKGTDGELMKFDVSDKSAVDSVLGGWLETNKEKIIEVLVNNAGIRQDSLMIWMTDEQWKNVLGSSLDGFYYVTRLVVNGMLTKRYGRIVNIVSLSGLKGMPGQTNYSAAKAGVIGATKALAQEVARRGVTVNAVAPGFIRTDMTQDLKEADLKNLIPMQRFGEADEVADAVAFLASQKASYITGNVLSINGGLYS</sequence>
<reference evidence="4 5" key="1">
    <citation type="submission" date="2021-05" db="EMBL/GenBank/DDBJ databases">
        <title>A Polyphasic approach of four new species of the genus Ohtaekwangia: Ohtaekwangia histidinii sp. nov., Ohtaekwangia cretensis sp. nov., Ohtaekwangia indiensis sp. nov., Ohtaekwangia reichenbachii sp. nov. from diverse environment.</title>
        <authorList>
            <person name="Octaviana S."/>
        </authorList>
    </citation>
    <scope>NUCLEOTIDE SEQUENCE [LARGE SCALE GENOMIC DNA]</scope>
    <source>
        <strain evidence="4 5">PWU4</strain>
    </source>
</reference>
<dbReference type="InterPro" id="IPR057326">
    <property type="entry name" value="KR_dom"/>
</dbReference>
<evidence type="ECO:0000256" key="1">
    <source>
        <dbReference type="ARBA" id="ARBA00006484"/>
    </source>
</evidence>
<dbReference type="PANTHER" id="PTHR42879">
    <property type="entry name" value="3-OXOACYL-(ACYL-CARRIER-PROTEIN) REDUCTASE"/>
    <property type="match status" value="1"/>
</dbReference>
<dbReference type="InterPro" id="IPR002347">
    <property type="entry name" value="SDR_fam"/>
</dbReference>